<accession>A4J2M7</accession>
<dbReference type="Pfam" id="PF12642">
    <property type="entry name" value="TpcC"/>
    <property type="match status" value="1"/>
</dbReference>
<dbReference type="Proteomes" id="UP000001556">
    <property type="component" value="Chromosome"/>
</dbReference>
<evidence type="ECO:0000313" key="1">
    <source>
        <dbReference type="EMBL" id="ABO49330.1"/>
    </source>
</evidence>
<dbReference type="Gene3D" id="3.10.450.540">
    <property type="match status" value="1"/>
</dbReference>
<dbReference type="KEGG" id="drm:Dred_0792"/>
<evidence type="ECO:0000313" key="2">
    <source>
        <dbReference type="Proteomes" id="UP000001556"/>
    </source>
</evidence>
<keyword evidence="2" id="KW-1185">Reference proteome</keyword>
<dbReference type="AlphaFoldDB" id="A4J2M7"/>
<proteinExistence type="predicted"/>
<gene>
    <name evidence="1" type="ordered locus">Dred_0792</name>
</gene>
<organism evidence="1 2">
    <name type="scientific">Desulforamulus reducens (strain ATCC BAA-1160 / DSM 100696 / MI-1)</name>
    <name type="common">Desulfotomaculum reducens</name>
    <dbReference type="NCBI Taxonomy" id="349161"/>
    <lineage>
        <taxon>Bacteria</taxon>
        <taxon>Bacillati</taxon>
        <taxon>Bacillota</taxon>
        <taxon>Clostridia</taxon>
        <taxon>Eubacteriales</taxon>
        <taxon>Peptococcaceae</taxon>
        <taxon>Desulforamulus</taxon>
    </lineage>
</organism>
<dbReference type="EMBL" id="CP000612">
    <property type="protein sequence ID" value="ABO49330.1"/>
    <property type="molecule type" value="Genomic_DNA"/>
</dbReference>
<dbReference type="InterPro" id="IPR024735">
    <property type="entry name" value="TcpC"/>
</dbReference>
<dbReference type="HOGENOM" id="CLU_911286_0_0_9"/>
<sequence>MGIQSRISTTEAMDYIRGKALTPETAEKVRISSELARGLAVEWATFDGEDKEDYMKRLSVYLNEGHVDPPAGMQKCLSANVLSSKQVPGEEDHYRVQVLLHVSKLVKIPESKAYGISEARRVAISEPDKSTNERTLTTWQEEVLNTEVSVKVLKDEAFVIGLPVIIPIQKSAGVATDKYIDSEEAPKDFTIFIQQALTMYCEGNDMTNYVVPGANVTYLGGYKIKNVAVTNFSQREKTAKAVVYVTVSSEGLDEIQMSMVIEAEKKDRWLLSRIGSW</sequence>
<dbReference type="STRING" id="349161.Dred_0792"/>
<protein>
    <submittedName>
        <fullName evidence="1">Uncharacterized protein</fullName>
    </submittedName>
</protein>
<name>A4J2M7_DESRM</name>
<reference evidence="1 2" key="1">
    <citation type="submission" date="2007-03" db="EMBL/GenBank/DDBJ databases">
        <title>Complete sequence of Desulfotomaculum reducens MI-1.</title>
        <authorList>
            <consortium name="US DOE Joint Genome Institute"/>
            <person name="Copeland A."/>
            <person name="Lucas S."/>
            <person name="Lapidus A."/>
            <person name="Barry K."/>
            <person name="Detter J.C."/>
            <person name="Glavina del Rio T."/>
            <person name="Hammon N."/>
            <person name="Israni S."/>
            <person name="Dalin E."/>
            <person name="Tice H."/>
            <person name="Pitluck S."/>
            <person name="Sims D."/>
            <person name="Brettin T."/>
            <person name="Bruce D."/>
            <person name="Han C."/>
            <person name="Tapia R."/>
            <person name="Schmutz J."/>
            <person name="Larimer F."/>
            <person name="Land M."/>
            <person name="Hauser L."/>
            <person name="Kyrpides N."/>
            <person name="Kim E."/>
            <person name="Tebo B.M."/>
            <person name="Richardson P."/>
        </authorList>
    </citation>
    <scope>NUCLEOTIDE SEQUENCE [LARGE SCALE GENOMIC DNA]</scope>
    <source>
        <strain evidence="1 2">MI-1</strain>
    </source>
</reference>